<evidence type="ECO:0000313" key="1">
    <source>
        <dbReference type="EMBL" id="EHJ39089.1"/>
    </source>
</evidence>
<organism evidence="1 2">
    <name type="scientific">Leyella stercorea DSM 18206</name>
    <dbReference type="NCBI Taxonomy" id="1002367"/>
    <lineage>
        <taxon>Bacteria</taxon>
        <taxon>Pseudomonadati</taxon>
        <taxon>Bacteroidota</taxon>
        <taxon>Bacteroidia</taxon>
        <taxon>Bacteroidales</taxon>
        <taxon>Prevotellaceae</taxon>
        <taxon>Leyella</taxon>
    </lineage>
</organism>
<proteinExistence type="predicted"/>
<name>G6AYL1_9BACT</name>
<dbReference type="AlphaFoldDB" id="G6AYL1"/>
<evidence type="ECO:0000313" key="2">
    <source>
        <dbReference type="Proteomes" id="UP000004407"/>
    </source>
</evidence>
<dbReference type="HOGENOM" id="CLU_3255973_0_0_10"/>
<accession>G6AYL1</accession>
<protein>
    <submittedName>
        <fullName evidence="1">Uncharacterized protein</fullName>
    </submittedName>
</protein>
<dbReference type="EMBL" id="AFZZ01000155">
    <property type="protein sequence ID" value="EHJ39089.1"/>
    <property type="molecule type" value="Genomic_DNA"/>
</dbReference>
<sequence>MTVQKYEKLFDNHILFVSLPCLSSDSLVYFCNTKNTINNNLT</sequence>
<dbReference type="Proteomes" id="UP000004407">
    <property type="component" value="Unassembled WGS sequence"/>
</dbReference>
<reference evidence="1 2" key="1">
    <citation type="submission" date="2011-08" db="EMBL/GenBank/DDBJ databases">
        <authorList>
            <person name="Weinstock G."/>
            <person name="Sodergren E."/>
            <person name="Clifton S."/>
            <person name="Fulton L."/>
            <person name="Fulton B."/>
            <person name="Courtney L."/>
            <person name="Fronick C."/>
            <person name="Harrison M."/>
            <person name="Strong C."/>
            <person name="Farmer C."/>
            <person name="Delahaunty K."/>
            <person name="Markovic C."/>
            <person name="Hall O."/>
            <person name="Minx P."/>
            <person name="Tomlinson C."/>
            <person name="Mitreva M."/>
            <person name="Hou S."/>
            <person name="Chen J."/>
            <person name="Wollam A."/>
            <person name="Pepin K.H."/>
            <person name="Johnson M."/>
            <person name="Bhonagiri V."/>
            <person name="Zhang X."/>
            <person name="Suruliraj S."/>
            <person name="Warren W."/>
            <person name="Chinwalla A."/>
            <person name="Mardis E.R."/>
            <person name="Wilson R.K."/>
        </authorList>
    </citation>
    <scope>NUCLEOTIDE SEQUENCE [LARGE SCALE GENOMIC DNA]</scope>
    <source>
        <strain evidence="1 2">DSM 18206</strain>
    </source>
</reference>
<comment type="caution">
    <text evidence="1">The sequence shown here is derived from an EMBL/GenBank/DDBJ whole genome shotgun (WGS) entry which is preliminary data.</text>
</comment>
<gene>
    <name evidence="1" type="ORF">HMPREF0673_01721</name>
</gene>